<dbReference type="PANTHER" id="PTHR35043">
    <property type="entry name" value="TRANSCRIPTION FACTOR DOMAIN-CONTAINING PROTEIN"/>
    <property type="match status" value="1"/>
</dbReference>
<feature type="region of interest" description="Disordered" evidence="1">
    <location>
        <begin position="383"/>
        <end position="462"/>
    </location>
</feature>
<reference evidence="6" key="3">
    <citation type="submission" date="2025-04" db="UniProtKB">
        <authorList>
            <consortium name="RefSeq"/>
        </authorList>
    </citation>
    <scope>IDENTIFICATION</scope>
    <source>
        <strain evidence="6">CBS 304.34</strain>
    </source>
</reference>
<sequence length="638" mass="70185">MLFLVFTYFFVSKAPLSSAHPLVDPRGSPKNTTDAANITSGWVSTPNVRGTANILISSLTTLALCAWTAYHPNVHPKRSIWHTSIRRLKWMLAAIFIPEWVLYCAWSQRYTAETLKITLNKILADKAAAASVDEGADAEIAPGVTTAPAQKPAPKQTVEKWTTEAAFFATSGGFAVHSSTFWPTPILTFTPDGLLALAKLNLLPVPAVTMMDKSKADTGTKILVCLQAGWFLLQTLARLVQHLPVTLLEIHVLAHVGCAFGMYWFWLRKPYDAEYPIILEDERIRDLVALWVVTVDKDESVDIGLIRRKQSDFIYFQSRRTRWAYSVKRALDDYKSTPEIPGARWTDDGWFKKTFPQLATPPIQARMEQQLLRMKRALASLDNSVETTASSDDARDVPSTPPSPAPPPSTPPQPDVSTTPPSPTPSPTRSPTPSPTPSPNPSSNPSPNPSPPPSPYRPPHSIRRSNVHTISLSNDIDDLFVVPRRTNHVIQGTATLFTSSRDELINRSSSYLAAAVMGACYGAVHLAAWNAHFATPVEKWMWRASGLAFAAFPAATTMGLLWNLGTRPTTIWSWPGVTWVFDALWVSFMTMDTFVLLPAYMGGRVFVVGECFAGLRSAVDGTYRTVGWTGFVPHAGGG</sequence>
<feature type="chain" id="PRO_5044629003" evidence="3">
    <location>
        <begin position="20"/>
        <end position="638"/>
    </location>
</feature>
<evidence type="ECO:0000313" key="6">
    <source>
        <dbReference type="RefSeq" id="XP_033573273.1"/>
    </source>
</evidence>
<keyword evidence="2" id="KW-0812">Transmembrane</keyword>
<dbReference type="AlphaFoldDB" id="A0A6A6YCI0"/>
<dbReference type="RefSeq" id="XP_033573273.1">
    <property type="nucleotide sequence ID" value="XM_033728324.1"/>
</dbReference>
<organism evidence="4">
    <name type="scientific">Mytilinidion resinicola</name>
    <dbReference type="NCBI Taxonomy" id="574789"/>
    <lineage>
        <taxon>Eukaryota</taxon>
        <taxon>Fungi</taxon>
        <taxon>Dikarya</taxon>
        <taxon>Ascomycota</taxon>
        <taxon>Pezizomycotina</taxon>
        <taxon>Dothideomycetes</taxon>
        <taxon>Pleosporomycetidae</taxon>
        <taxon>Mytilinidiales</taxon>
        <taxon>Mytilinidiaceae</taxon>
        <taxon>Mytilinidion</taxon>
    </lineage>
</organism>
<dbReference type="OrthoDB" id="3061561at2759"/>
<dbReference type="PANTHER" id="PTHR35043:SF7">
    <property type="entry name" value="TRANSCRIPTION FACTOR DOMAIN-CONTAINING PROTEIN"/>
    <property type="match status" value="1"/>
</dbReference>
<evidence type="ECO:0000256" key="3">
    <source>
        <dbReference type="SAM" id="SignalP"/>
    </source>
</evidence>
<evidence type="ECO:0000256" key="1">
    <source>
        <dbReference type="SAM" id="MobiDB-lite"/>
    </source>
</evidence>
<proteinExistence type="predicted"/>
<dbReference type="EMBL" id="MU003707">
    <property type="protein sequence ID" value="KAF2806309.1"/>
    <property type="molecule type" value="Genomic_DNA"/>
</dbReference>
<feature type="transmembrane region" description="Helical" evidence="2">
    <location>
        <begin position="510"/>
        <end position="528"/>
    </location>
</feature>
<evidence type="ECO:0000313" key="4">
    <source>
        <dbReference type="EMBL" id="KAF2806309.1"/>
    </source>
</evidence>
<reference evidence="4 6" key="1">
    <citation type="journal article" date="2020" name="Stud. Mycol.">
        <title>101 Dothideomycetes genomes: a test case for predicting lifestyles and emergence of pathogens.</title>
        <authorList>
            <person name="Haridas S."/>
            <person name="Albert R."/>
            <person name="Binder M."/>
            <person name="Bloem J."/>
            <person name="Labutti K."/>
            <person name="Salamov A."/>
            <person name="Andreopoulos B."/>
            <person name="Baker S."/>
            <person name="Barry K."/>
            <person name="Bills G."/>
            <person name="Bluhm B."/>
            <person name="Cannon C."/>
            <person name="Castanera R."/>
            <person name="Culley D."/>
            <person name="Daum C."/>
            <person name="Ezra D."/>
            <person name="Gonzalez J."/>
            <person name="Henrissat B."/>
            <person name="Kuo A."/>
            <person name="Liang C."/>
            <person name="Lipzen A."/>
            <person name="Lutzoni F."/>
            <person name="Magnuson J."/>
            <person name="Mondo S."/>
            <person name="Nolan M."/>
            <person name="Ohm R."/>
            <person name="Pangilinan J."/>
            <person name="Park H.-J."/>
            <person name="Ramirez L."/>
            <person name="Alfaro M."/>
            <person name="Sun H."/>
            <person name="Tritt A."/>
            <person name="Yoshinaga Y."/>
            <person name="Zwiers L.-H."/>
            <person name="Turgeon B."/>
            <person name="Goodwin S."/>
            <person name="Spatafora J."/>
            <person name="Crous P."/>
            <person name="Grigoriev I."/>
        </authorList>
    </citation>
    <scope>NUCLEOTIDE SEQUENCE</scope>
    <source>
        <strain evidence="4 6">CBS 304.34</strain>
    </source>
</reference>
<dbReference type="GeneID" id="54469217"/>
<feature type="transmembrane region" description="Helical" evidence="2">
    <location>
        <begin position="576"/>
        <end position="597"/>
    </location>
</feature>
<accession>A0A6A6YCI0</accession>
<dbReference type="Proteomes" id="UP000504636">
    <property type="component" value="Unplaced"/>
</dbReference>
<keyword evidence="2" id="KW-0472">Membrane</keyword>
<gene>
    <name evidence="4 6" type="ORF">BDZ99DRAFT_573876</name>
</gene>
<evidence type="ECO:0000256" key="2">
    <source>
        <dbReference type="SAM" id="Phobius"/>
    </source>
</evidence>
<feature type="transmembrane region" description="Helical" evidence="2">
    <location>
        <begin position="540"/>
        <end position="564"/>
    </location>
</feature>
<feature type="signal peptide" evidence="3">
    <location>
        <begin position="1"/>
        <end position="19"/>
    </location>
</feature>
<keyword evidence="5" id="KW-1185">Reference proteome</keyword>
<keyword evidence="2" id="KW-1133">Transmembrane helix</keyword>
<reference evidence="6" key="2">
    <citation type="submission" date="2020-04" db="EMBL/GenBank/DDBJ databases">
        <authorList>
            <consortium name="NCBI Genome Project"/>
        </authorList>
    </citation>
    <scope>NUCLEOTIDE SEQUENCE</scope>
    <source>
        <strain evidence="6">CBS 304.34</strain>
    </source>
</reference>
<keyword evidence="3" id="KW-0732">Signal</keyword>
<protein>
    <submittedName>
        <fullName evidence="4 6">Uncharacterized protein</fullName>
    </submittedName>
</protein>
<feature type="compositionally biased region" description="Pro residues" evidence="1">
    <location>
        <begin position="399"/>
        <end position="458"/>
    </location>
</feature>
<name>A0A6A6YCI0_9PEZI</name>
<evidence type="ECO:0000313" key="5">
    <source>
        <dbReference type="Proteomes" id="UP000504636"/>
    </source>
</evidence>